<dbReference type="EMBL" id="MN740669">
    <property type="protein sequence ID" value="QHU06907.1"/>
    <property type="molecule type" value="Genomic_DNA"/>
</dbReference>
<feature type="domain" description="Fe2OG dioxygenase" evidence="1">
    <location>
        <begin position="103"/>
        <end position="200"/>
    </location>
</feature>
<dbReference type="AlphaFoldDB" id="A0A6C0JR44"/>
<dbReference type="SUPFAM" id="SSF51197">
    <property type="entry name" value="Clavaminate synthase-like"/>
    <property type="match status" value="1"/>
</dbReference>
<dbReference type="GO" id="GO:0035516">
    <property type="term" value="F:broad specificity oxidative DNA demethylase activity"/>
    <property type="evidence" value="ECO:0007669"/>
    <property type="project" value="TreeGrafter"/>
</dbReference>
<dbReference type="GO" id="GO:0051747">
    <property type="term" value="F:cytosine C-5 DNA demethylase activity"/>
    <property type="evidence" value="ECO:0007669"/>
    <property type="project" value="TreeGrafter"/>
</dbReference>
<accession>A0A6C0JR44</accession>
<organism evidence="2">
    <name type="scientific">viral metagenome</name>
    <dbReference type="NCBI Taxonomy" id="1070528"/>
    <lineage>
        <taxon>unclassified sequences</taxon>
        <taxon>metagenomes</taxon>
        <taxon>organismal metagenomes</taxon>
    </lineage>
</organism>
<sequence length="204" mass="23865">MSEQKFERLNMEGANCWYCPNFFTDHEIWYFLIDNSVEWQQFMVKVYGKTMAQPRDSFYMADNGHPYKYSGIDRRPEDWTVTVTEMKKILDVAVKDIEPEHPELNAVLGNRYRNGHQNIGAHSDDEGDLHDNAFIVSVSLGAARDFIFTHKETNEKVRILLEPGSVLLMGGDCQKNWKHELPKRLRVKDPRINLTFRSVLIRDE</sequence>
<dbReference type="GO" id="GO:0008198">
    <property type="term" value="F:ferrous iron binding"/>
    <property type="evidence" value="ECO:0007669"/>
    <property type="project" value="TreeGrafter"/>
</dbReference>
<dbReference type="PROSITE" id="PS51471">
    <property type="entry name" value="FE2OG_OXY"/>
    <property type="match status" value="1"/>
</dbReference>
<dbReference type="InterPro" id="IPR027450">
    <property type="entry name" value="AlkB-like"/>
</dbReference>
<dbReference type="InterPro" id="IPR032852">
    <property type="entry name" value="ALKBH2"/>
</dbReference>
<proteinExistence type="predicted"/>
<dbReference type="PANTHER" id="PTHR31573:SF1">
    <property type="entry name" value="DNA OXIDATIVE DEMETHYLASE ALKBH2"/>
    <property type="match status" value="1"/>
</dbReference>
<reference evidence="2" key="1">
    <citation type="journal article" date="2020" name="Nature">
        <title>Giant virus diversity and host interactions through global metagenomics.</title>
        <authorList>
            <person name="Schulz F."/>
            <person name="Roux S."/>
            <person name="Paez-Espino D."/>
            <person name="Jungbluth S."/>
            <person name="Walsh D.A."/>
            <person name="Denef V.J."/>
            <person name="McMahon K.D."/>
            <person name="Konstantinidis K.T."/>
            <person name="Eloe-Fadrosh E.A."/>
            <person name="Kyrpides N.C."/>
            <person name="Woyke T."/>
        </authorList>
    </citation>
    <scope>NUCLEOTIDE SEQUENCE</scope>
    <source>
        <strain evidence="2">GVMAG-S-1038524-41</strain>
    </source>
</reference>
<dbReference type="Pfam" id="PF13532">
    <property type="entry name" value="2OG-FeII_Oxy_2"/>
    <property type="match status" value="1"/>
</dbReference>
<dbReference type="InterPro" id="IPR005123">
    <property type="entry name" value="Oxoglu/Fe-dep_dioxygenase_dom"/>
</dbReference>
<protein>
    <recommendedName>
        <fullName evidence="1">Fe2OG dioxygenase domain-containing protein</fullName>
    </recommendedName>
</protein>
<dbReference type="InterPro" id="IPR037151">
    <property type="entry name" value="AlkB-like_sf"/>
</dbReference>
<evidence type="ECO:0000259" key="1">
    <source>
        <dbReference type="PROSITE" id="PS51471"/>
    </source>
</evidence>
<name>A0A6C0JR44_9ZZZZ</name>
<evidence type="ECO:0000313" key="2">
    <source>
        <dbReference type="EMBL" id="QHU06907.1"/>
    </source>
</evidence>
<dbReference type="Gene3D" id="2.60.120.590">
    <property type="entry name" value="Alpha-ketoglutarate-dependent dioxygenase AlkB-like"/>
    <property type="match status" value="1"/>
</dbReference>
<dbReference type="PANTHER" id="PTHR31573">
    <property type="entry name" value="ALPHA-KETOGLUTARATE-DEPENDENT DIOXYGENASE ALKB HOMOLOG 2"/>
    <property type="match status" value="1"/>
</dbReference>
<dbReference type="GO" id="GO:0006307">
    <property type="term" value="P:DNA alkylation repair"/>
    <property type="evidence" value="ECO:0007669"/>
    <property type="project" value="TreeGrafter"/>
</dbReference>